<name>G8ZMU8_TORDE</name>
<reference evidence="3 4" key="1">
    <citation type="journal article" date="2011" name="Proc. Natl. Acad. Sci. U.S.A.">
        <title>Evolutionary erosion of yeast sex chromosomes by mating-type switching accidents.</title>
        <authorList>
            <person name="Gordon J.L."/>
            <person name="Armisen D."/>
            <person name="Proux-Wera E."/>
            <person name="Oheigeartaigh S.S."/>
            <person name="Byrne K.P."/>
            <person name="Wolfe K.H."/>
        </authorList>
    </citation>
    <scope>NUCLEOTIDE SEQUENCE [LARGE SCALE GENOMIC DNA]</scope>
    <source>
        <strain evidence="4">ATCC 10662 / CBS 1146 / NBRC 0425 / NCYC 2629 / NRRL Y-866</strain>
    </source>
</reference>
<dbReference type="GO" id="GO:0005739">
    <property type="term" value="C:mitochondrion"/>
    <property type="evidence" value="ECO:0007669"/>
    <property type="project" value="EnsemblFungi"/>
</dbReference>
<accession>G8ZMU8</accession>
<dbReference type="InterPro" id="IPR008278">
    <property type="entry name" value="4-PPantetheinyl_Trfase_dom"/>
</dbReference>
<dbReference type="HOGENOM" id="CLU_089696_4_1_1"/>
<protein>
    <recommendedName>
        <fullName evidence="2">4'-phosphopantetheinyl transferase domain-containing protein</fullName>
    </recommendedName>
</protein>
<proteinExistence type="predicted"/>
<dbReference type="EMBL" id="HE616742">
    <property type="protein sequence ID" value="CCE89942.1"/>
    <property type="molecule type" value="Genomic_DNA"/>
</dbReference>
<dbReference type="OrthoDB" id="15433at2759"/>
<dbReference type="Proteomes" id="UP000005627">
    <property type="component" value="Chromosome 1"/>
</dbReference>
<dbReference type="AlphaFoldDB" id="G8ZMU8"/>
<dbReference type="SUPFAM" id="SSF56214">
    <property type="entry name" value="4'-phosphopantetheinyl transferase"/>
    <property type="match status" value="1"/>
</dbReference>
<evidence type="ECO:0000313" key="4">
    <source>
        <dbReference type="Proteomes" id="UP000005627"/>
    </source>
</evidence>
<dbReference type="GO" id="GO:0008897">
    <property type="term" value="F:holo-[acyl-carrier-protein] synthase activity"/>
    <property type="evidence" value="ECO:0007669"/>
    <property type="project" value="EnsemblFungi"/>
</dbReference>
<keyword evidence="4" id="KW-1185">Reference proteome</keyword>
<dbReference type="eggNOG" id="ENOG502S43T">
    <property type="taxonomic scope" value="Eukaryota"/>
</dbReference>
<sequence>MNVFKAGGKTLGIGTDIVHLPRFKRLLQKYPLRPNHEILPFMKIARKYMHPYEMNKIQAMANEPDSATRSVIYAAGIWGIKESVLKALSCFVPAEDMPTAQSIYTKLVFKSSISGERPLLQFDDTYKAIATKKEAVFYQRYIEAPLTQPLISISHDGDYLVTFACLVEGDRYQKV</sequence>
<dbReference type="Pfam" id="PF01648">
    <property type="entry name" value="ACPS"/>
    <property type="match status" value="1"/>
</dbReference>
<dbReference type="GO" id="GO:0000287">
    <property type="term" value="F:magnesium ion binding"/>
    <property type="evidence" value="ECO:0007669"/>
    <property type="project" value="InterPro"/>
</dbReference>
<dbReference type="STRING" id="1076872.G8ZMU8"/>
<feature type="domain" description="4'-phosphopantetheinyl transferase" evidence="2">
    <location>
        <begin position="12"/>
        <end position="90"/>
    </location>
</feature>
<dbReference type="KEGG" id="tdl:TDEL_0A06100"/>
<evidence type="ECO:0000256" key="1">
    <source>
        <dbReference type="ARBA" id="ARBA00022679"/>
    </source>
</evidence>
<evidence type="ECO:0000313" key="3">
    <source>
        <dbReference type="EMBL" id="CCE89942.1"/>
    </source>
</evidence>
<dbReference type="InParanoid" id="G8ZMU8"/>
<dbReference type="Gene3D" id="3.90.470.20">
    <property type="entry name" value="4'-phosphopantetheinyl transferase domain"/>
    <property type="match status" value="1"/>
</dbReference>
<dbReference type="InterPro" id="IPR037143">
    <property type="entry name" value="4-PPantetheinyl_Trfase_dom_sf"/>
</dbReference>
<gene>
    <name evidence="3" type="primary">TDEL0A06100</name>
    <name evidence="3" type="ORF">TDEL_0A06100</name>
</gene>
<dbReference type="GO" id="GO:0031108">
    <property type="term" value="P:holo-[acyl-carrier-protein] biosynthetic process"/>
    <property type="evidence" value="ECO:0007669"/>
    <property type="project" value="EnsemblFungi"/>
</dbReference>
<keyword evidence="1" id="KW-0808">Transferase</keyword>
<dbReference type="FunCoup" id="G8ZMU8">
    <property type="interactions" value="48"/>
</dbReference>
<evidence type="ECO:0000259" key="2">
    <source>
        <dbReference type="Pfam" id="PF01648"/>
    </source>
</evidence>
<dbReference type="GeneID" id="11502672"/>
<organism evidence="3 4">
    <name type="scientific">Torulaspora delbrueckii</name>
    <name type="common">Yeast</name>
    <name type="synonym">Candida colliculosa</name>
    <dbReference type="NCBI Taxonomy" id="4950"/>
    <lineage>
        <taxon>Eukaryota</taxon>
        <taxon>Fungi</taxon>
        <taxon>Dikarya</taxon>
        <taxon>Ascomycota</taxon>
        <taxon>Saccharomycotina</taxon>
        <taxon>Saccharomycetes</taxon>
        <taxon>Saccharomycetales</taxon>
        <taxon>Saccharomycetaceae</taxon>
        <taxon>Torulaspora</taxon>
    </lineage>
</organism>
<dbReference type="RefSeq" id="XP_003679153.1">
    <property type="nucleotide sequence ID" value="XM_003679105.1"/>
</dbReference>